<keyword evidence="2" id="KW-0328">Glycosyltransferase</keyword>
<proteinExistence type="predicted"/>
<reference evidence="10 11" key="1">
    <citation type="submission" date="2021-07" db="EMBL/GenBank/DDBJ databases">
        <title>The Aristolochia fimbriata genome: insights into angiosperm evolution, floral development and chemical biosynthesis.</title>
        <authorList>
            <person name="Jiao Y."/>
        </authorList>
    </citation>
    <scope>NUCLEOTIDE SEQUENCE [LARGE SCALE GENOMIC DNA]</scope>
    <source>
        <strain evidence="10">IBCAS-2021</strain>
        <tissue evidence="10">Leaf</tissue>
    </source>
</reference>
<evidence type="ECO:0000259" key="9">
    <source>
        <dbReference type="Pfam" id="PF04577"/>
    </source>
</evidence>
<keyword evidence="3" id="KW-0808">Transferase</keyword>
<dbReference type="EMBL" id="JAINDJ010000004">
    <property type="protein sequence ID" value="KAG9450764.1"/>
    <property type="molecule type" value="Genomic_DNA"/>
</dbReference>
<name>A0AAV7EQ93_ARIFI</name>
<keyword evidence="11" id="KW-1185">Reference proteome</keyword>
<dbReference type="Proteomes" id="UP000825729">
    <property type="component" value="Unassembled WGS sequence"/>
</dbReference>
<dbReference type="InterPro" id="IPR049625">
    <property type="entry name" value="Glyco_transf_61_cat"/>
</dbReference>
<dbReference type="PANTHER" id="PTHR20961:SF38">
    <property type="entry name" value="PROTEIN O-LINKED-MANNOSE BETA-1,4-N-ACETYLGLUCOSAMINYLTRANSFERASE 2"/>
    <property type="match status" value="1"/>
</dbReference>
<keyword evidence="5 8" id="KW-1133">Transmembrane helix</keyword>
<evidence type="ECO:0000256" key="4">
    <source>
        <dbReference type="ARBA" id="ARBA00022692"/>
    </source>
</evidence>
<dbReference type="PANTHER" id="PTHR20961">
    <property type="entry name" value="GLYCOSYLTRANSFERASE"/>
    <property type="match status" value="1"/>
</dbReference>
<dbReference type="InterPro" id="IPR007657">
    <property type="entry name" value="Glycosyltransferase_61"/>
</dbReference>
<comment type="caution">
    <text evidence="10">The sequence shown here is derived from an EMBL/GenBank/DDBJ whole genome shotgun (WGS) entry which is preliminary data.</text>
</comment>
<gene>
    <name evidence="10" type="ORF">H6P81_010729</name>
</gene>
<feature type="transmembrane region" description="Helical" evidence="8">
    <location>
        <begin position="26"/>
        <end position="48"/>
    </location>
</feature>
<evidence type="ECO:0000256" key="1">
    <source>
        <dbReference type="ARBA" id="ARBA00004323"/>
    </source>
</evidence>
<feature type="domain" description="Glycosyltransferase 61 catalytic" evidence="9">
    <location>
        <begin position="317"/>
        <end position="394"/>
    </location>
</feature>
<keyword evidence="6 8" id="KW-0472">Membrane</keyword>
<evidence type="ECO:0000256" key="5">
    <source>
        <dbReference type="ARBA" id="ARBA00022989"/>
    </source>
</evidence>
<evidence type="ECO:0000256" key="6">
    <source>
        <dbReference type="ARBA" id="ARBA00023136"/>
    </source>
</evidence>
<keyword evidence="4 8" id="KW-0812">Transmembrane</keyword>
<evidence type="ECO:0000256" key="8">
    <source>
        <dbReference type="SAM" id="Phobius"/>
    </source>
</evidence>
<evidence type="ECO:0000256" key="3">
    <source>
        <dbReference type="ARBA" id="ARBA00022679"/>
    </source>
</evidence>
<evidence type="ECO:0000256" key="7">
    <source>
        <dbReference type="ARBA" id="ARBA00023180"/>
    </source>
</evidence>
<organism evidence="10 11">
    <name type="scientific">Aristolochia fimbriata</name>
    <name type="common">White veined hardy Dutchman's pipe vine</name>
    <dbReference type="NCBI Taxonomy" id="158543"/>
    <lineage>
        <taxon>Eukaryota</taxon>
        <taxon>Viridiplantae</taxon>
        <taxon>Streptophyta</taxon>
        <taxon>Embryophyta</taxon>
        <taxon>Tracheophyta</taxon>
        <taxon>Spermatophyta</taxon>
        <taxon>Magnoliopsida</taxon>
        <taxon>Magnoliidae</taxon>
        <taxon>Piperales</taxon>
        <taxon>Aristolochiaceae</taxon>
        <taxon>Aristolochia</taxon>
    </lineage>
</organism>
<keyword evidence="7" id="KW-0325">Glycoprotein</keyword>
<evidence type="ECO:0000313" key="11">
    <source>
        <dbReference type="Proteomes" id="UP000825729"/>
    </source>
</evidence>
<evidence type="ECO:0000313" key="10">
    <source>
        <dbReference type="EMBL" id="KAG9450764.1"/>
    </source>
</evidence>
<dbReference type="GO" id="GO:0000139">
    <property type="term" value="C:Golgi membrane"/>
    <property type="evidence" value="ECO:0007669"/>
    <property type="project" value="UniProtKB-SubCell"/>
</dbReference>
<protein>
    <recommendedName>
        <fullName evidence="9">Glycosyltransferase 61 catalytic domain-containing protein</fullName>
    </recommendedName>
</protein>
<dbReference type="AlphaFoldDB" id="A0AAV7EQ93"/>
<dbReference type="Pfam" id="PF04577">
    <property type="entry name" value="Glyco_transf_61"/>
    <property type="match status" value="1"/>
</dbReference>
<dbReference type="GO" id="GO:0016763">
    <property type="term" value="F:pentosyltransferase activity"/>
    <property type="evidence" value="ECO:0007669"/>
    <property type="project" value="UniProtKB-ARBA"/>
</dbReference>
<sequence length="492" mass="54954">MLALEENPNIQSKQSSSTIEFCSRKLSVCFLLFFAVIFVLFQIGLWVFPFSSASSLSWAFFQQSGGKVFNDTTQGQSCGVRHDEYYSEKLLAKLRESVTFLPLKDLRFEKTAMDGHTWFISSLNDTIEAEGEPEFLRFPSEASKGRLLCVKGRSPNNGGMNSYALAWRDALPPGSTLLTGLTFVSDAYYDYGNLWHGITAALPFAWWRLRRGCVVPSRWVLYRSGELRLQMGKWMEKLMEAAFDGSVAVDSLDGADDRPVCFEEALVHRHTGGNMGLEERKAVFEMLRCRARAFCNVGVAKDGDSPPPPLRPESVTLTMLLRNGARAFKNESLVVGVFERACQAVKGCRFLVAHSDGLDFCDQVRILSSTDIVASPHGAQLTNMIFMDRGSSVMEFFPRGWLELAGVGQYVHHWLAKWSGMVHRGAWRDHHGDECPHGPGARGCFDFYKATKIGHNETYFAQWAMQVLNQAKLRKKDGAAIAGDPSTECPCT</sequence>
<accession>A0AAV7EQ93</accession>
<comment type="subcellular location">
    <subcellularLocation>
        <location evidence="1">Golgi apparatus membrane</location>
        <topology evidence="1">Single-pass type II membrane protein</topology>
    </subcellularLocation>
</comment>
<evidence type="ECO:0000256" key="2">
    <source>
        <dbReference type="ARBA" id="ARBA00022676"/>
    </source>
</evidence>